<name>A0ABN8NS00_9CNID</name>
<gene>
    <name evidence="1" type="ORF">PLOB_00026228</name>
</gene>
<accession>A0ABN8NS00</accession>
<dbReference type="EMBL" id="CALNXK010000031">
    <property type="protein sequence ID" value="CAH3118058.1"/>
    <property type="molecule type" value="Genomic_DNA"/>
</dbReference>
<evidence type="ECO:0000313" key="2">
    <source>
        <dbReference type="Proteomes" id="UP001159405"/>
    </source>
</evidence>
<reference evidence="1 2" key="1">
    <citation type="submission" date="2022-05" db="EMBL/GenBank/DDBJ databases">
        <authorList>
            <consortium name="Genoscope - CEA"/>
            <person name="William W."/>
        </authorList>
    </citation>
    <scope>NUCLEOTIDE SEQUENCE [LARGE SCALE GENOMIC DNA]</scope>
</reference>
<proteinExistence type="predicted"/>
<organism evidence="1 2">
    <name type="scientific">Porites lobata</name>
    <dbReference type="NCBI Taxonomy" id="104759"/>
    <lineage>
        <taxon>Eukaryota</taxon>
        <taxon>Metazoa</taxon>
        <taxon>Cnidaria</taxon>
        <taxon>Anthozoa</taxon>
        <taxon>Hexacorallia</taxon>
        <taxon>Scleractinia</taxon>
        <taxon>Fungiina</taxon>
        <taxon>Poritidae</taxon>
        <taxon>Porites</taxon>
    </lineage>
</organism>
<protein>
    <submittedName>
        <fullName evidence="1">Uncharacterized protein</fullName>
    </submittedName>
</protein>
<sequence length="254" mass="28800">MDFVTENDAVEVGNNVSHSENVSQAMAAARLREGFTKFCVYIDGSNLPENCEFQLEQVVQGDGVDSGDLLTQYRLKPAEGFGKQGLKINCCWNTRKEAQEQWSYCYLTLHNKRQTTGGNEANYSTSEISRRVESRLLGCWNEKRGVQCFCHSQDLVNINMGAQILFFTPFFSRQRFLHRKPKLSRSRCLYYSNSCAVNQVLLQGGDIGVNPDPPKRKSAAPRCPQCEKPVARNHSFCFDVTHAKCSKVFDPKYI</sequence>
<comment type="caution">
    <text evidence="1">The sequence shown here is derived from an EMBL/GenBank/DDBJ whole genome shotgun (WGS) entry which is preliminary data.</text>
</comment>
<dbReference type="Proteomes" id="UP001159405">
    <property type="component" value="Unassembled WGS sequence"/>
</dbReference>
<evidence type="ECO:0000313" key="1">
    <source>
        <dbReference type="EMBL" id="CAH3118058.1"/>
    </source>
</evidence>
<keyword evidence="2" id="KW-1185">Reference proteome</keyword>